<sequence>MIKSDEIGHWPYFFVEPIGRPTTMRSHAIVAIALATRACVTATQAQTRPIISRQQVSRDPYSNWPSYGDLPLDSSYPPKAAWGVWGTEDVNGALNHITNATRREAASEIQTGEAFNLNLELEFIPRPINGERRPLVHVFQPGDGYTDDIMTLNTQMSTQFDGLRHFAYSEKGNRSTYRYYNDLIADYEDVIGYNYSSVLGIQQAAEKGIAARGVLLDYKAWMDAHNQTFNPLEEWSVSASDLQKVAEWQGLPANFSRPGDILIVRFGWIAAYSRLNETEKQELVLGAGNYIGLTSDDDSAEWLWNQKLAMVGGDNPAFEVLPFTSRVGGTNGKSLHEVMISGWGQSILEFVDCEKLATALHAQKRSTFFLTMQPVNKRGGIASPPNAMAII</sequence>
<comment type="caution">
    <text evidence="2">The sequence shown here is derived from an EMBL/GenBank/DDBJ whole genome shotgun (WGS) entry which is preliminary data.</text>
</comment>
<evidence type="ECO:0008006" key="4">
    <source>
        <dbReference type="Google" id="ProtNLM"/>
    </source>
</evidence>
<protein>
    <recommendedName>
        <fullName evidence="4">Cyclase</fullName>
    </recommendedName>
</protein>
<organism evidence="2 3">
    <name type="scientific">Periconia digitata</name>
    <dbReference type="NCBI Taxonomy" id="1303443"/>
    <lineage>
        <taxon>Eukaryota</taxon>
        <taxon>Fungi</taxon>
        <taxon>Dikarya</taxon>
        <taxon>Ascomycota</taxon>
        <taxon>Pezizomycotina</taxon>
        <taxon>Dothideomycetes</taxon>
        <taxon>Pleosporomycetidae</taxon>
        <taxon>Pleosporales</taxon>
        <taxon>Massarineae</taxon>
        <taxon>Periconiaceae</taxon>
        <taxon>Periconia</taxon>
    </lineage>
</organism>
<evidence type="ECO:0000313" key="3">
    <source>
        <dbReference type="Proteomes" id="UP001152607"/>
    </source>
</evidence>
<dbReference type="InterPro" id="IPR037175">
    <property type="entry name" value="KFase_sf"/>
</dbReference>
<dbReference type="AlphaFoldDB" id="A0A9W4UPW0"/>
<dbReference type="GO" id="GO:0019441">
    <property type="term" value="P:L-tryptophan catabolic process to kynurenine"/>
    <property type="evidence" value="ECO:0007669"/>
    <property type="project" value="InterPro"/>
</dbReference>
<proteinExistence type="inferred from homology"/>
<dbReference type="OrthoDB" id="5396at2759"/>
<keyword evidence="3" id="KW-1185">Reference proteome</keyword>
<dbReference type="PANTHER" id="PTHR34861">
    <property type="match status" value="1"/>
</dbReference>
<dbReference type="InterPro" id="IPR007325">
    <property type="entry name" value="KFase/CYL"/>
</dbReference>
<dbReference type="GO" id="GO:0004061">
    <property type="term" value="F:arylformamidase activity"/>
    <property type="evidence" value="ECO:0007669"/>
    <property type="project" value="InterPro"/>
</dbReference>
<evidence type="ECO:0000256" key="1">
    <source>
        <dbReference type="ARBA" id="ARBA00007865"/>
    </source>
</evidence>
<dbReference type="EMBL" id="CAOQHR010000010">
    <property type="protein sequence ID" value="CAI6339945.1"/>
    <property type="molecule type" value="Genomic_DNA"/>
</dbReference>
<accession>A0A9W4UPW0</accession>
<dbReference type="Gene3D" id="3.50.30.50">
    <property type="entry name" value="Putative cyclase"/>
    <property type="match status" value="1"/>
</dbReference>
<dbReference type="Pfam" id="PF04199">
    <property type="entry name" value="Cyclase"/>
    <property type="match status" value="1"/>
</dbReference>
<evidence type="ECO:0000313" key="2">
    <source>
        <dbReference type="EMBL" id="CAI6339945.1"/>
    </source>
</evidence>
<gene>
    <name evidence="2" type="ORF">PDIGIT_LOCUS13110</name>
</gene>
<dbReference type="PANTHER" id="PTHR34861:SF11">
    <property type="entry name" value="CYCLASE"/>
    <property type="match status" value="1"/>
</dbReference>
<comment type="similarity">
    <text evidence="1">Belongs to the Cyclase 1 superfamily.</text>
</comment>
<dbReference type="Proteomes" id="UP001152607">
    <property type="component" value="Unassembled WGS sequence"/>
</dbReference>
<reference evidence="2" key="1">
    <citation type="submission" date="2023-01" db="EMBL/GenBank/DDBJ databases">
        <authorList>
            <person name="Van Ghelder C."/>
            <person name="Rancurel C."/>
        </authorList>
    </citation>
    <scope>NUCLEOTIDE SEQUENCE</scope>
    <source>
        <strain evidence="2">CNCM I-4278</strain>
    </source>
</reference>
<name>A0A9W4UPW0_9PLEO</name>
<dbReference type="SUPFAM" id="SSF102198">
    <property type="entry name" value="Putative cyclase"/>
    <property type="match status" value="1"/>
</dbReference>